<keyword evidence="5 6" id="KW-0472">Membrane</keyword>
<comment type="caution">
    <text evidence="8">The sequence shown here is derived from an EMBL/GenBank/DDBJ whole genome shotgun (WGS) entry which is preliminary data.</text>
</comment>
<dbReference type="InterPro" id="IPR052159">
    <property type="entry name" value="Competence_DNA_uptake"/>
</dbReference>
<feature type="transmembrane region" description="Helical" evidence="6">
    <location>
        <begin position="131"/>
        <end position="155"/>
    </location>
</feature>
<dbReference type="EMBL" id="DSKY01000018">
    <property type="protein sequence ID" value="HDY59246.1"/>
    <property type="molecule type" value="Genomic_DNA"/>
</dbReference>
<dbReference type="GO" id="GO:0005886">
    <property type="term" value="C:plasma membrane"/>
    <property type="evidence" value="ECO:0007669"/>
    <property type="project" value="UniProtKB-SubCell"/>
</dbReference>
<reference evidence="8" key="1">
    <citation type="journal article" date="2020" name="mSystems">
        <title>Genome- and Community-Level Interaction Insights into Carbon Utilization and Element Cycling Functions of Hydrothermarchaeota in Hydrothermal Sediment.</title>
        <authorList>
            <person name="Zhou Z."/>
            <person name="Liu Y."/>
            <person name="Xu W."/>
            <person name="Pan J."/>
            <person name="Luo Z.H."/>
            <person name="Li M."/>
        </authorList>
    </citation>
    <scope>NUCLEOTIDE SEQUENCE [LARGE SCALE GENOMIC DNA]</scope>
    <source>
        <strain evidence="8">SpSt-258</strain>
    </source>
</reference>
<feature type="transmembrane region" description="Helical" evidence="6">
    <location>
        <begin position="238"/>
        <end position="257"/>
    </location>
</feature>
<protein>
    <submittedName>
        <fullName evidence="8">ComEC/Rec2 family competence protein</fullName>
    </submittedName>
</protein>
<keyword evidence="3 6" id="KW-0812">Transmembrane</keyword>
<evidence type="ECO:0000256" key="6">
    <source>
        <dbReference type="SAM" id="Phobius"/>
    </source>
</evidence>
<proteinExistence type="predicted"/>
<dbReference type="InterPro" id="IPR004477">
    <property type="entry name" value="ComEC_N"/>
</dbReference>
<feature type="transmembrane region" description="Helical" evidence="6">
    <location>
        <begin position="382"/>
        <end position="402"/>
    </location>
</feature>
<gene>
    <name evidence="8" type="ORF">ENP86_06815</name>
</gene>
<feature type="domain" description="ComEC/Rec2-related protein" evidence="7">
    <location>
        <begin position="116"/>
        <end position="375"/>
    </location>
</feature>
<feature type="transmembrane region" description="Helical" evidence="6">
    <location>
        <begin position="311"/>
        <end position="344"/>
    </location>
</feature>
<sequence length="540" mass="61805">MIYQCVVISEDQRDEKIRLRLHIKKAIINRDTISISLYADHYTYQKDDYLGKTLTIKGRLICGAMPHQSNLLIGNIINKDYSLSFAGRVFNVVYRYINKIINRSLNPDYIPIAQGLILGGSSRLNPELKNVFARAGVLHILAVSGLHTGFILAILGTIFMPLPISSKIKFFLIIILLLFYAGITGFRPSVLRAFLMAFLFGLSFILQRQVDAIHIVNMSALILLLFNPFMLFDTGAQLSFGAVYGIVYLLPKINAVVLKNIKISILKPILWSMATSFSAQVFVSPFLIYYFNQLPTLAVFSNLLIVPISSLIIYLLFFLIFISLISVQVLNVISFFINYIIWLLEKIAGFFSSIPFSSLSINLSPILLFLFFLIFYRRMRKITIYSICIIAIISSLCSLIPVSSIKMTNNTALITLPNKENILIYNGSANFLENMEIEEVDYLIAQKKLIRYKKEFIPLPGDFYIKKIRIGDFSIAIDDEVVIYWHRYKFILPDEGYEDRIKNIILGDRGVYQFLSLKDSWLDRFLTDIKTDFGCFIAYF</sequence>
<evidence type="ECO:0000259" key="7">
    <source>
        <dbReference type="Pfam" id="PF03772"/>
    </source>
</evidence>
<name>A0A7V0Z5W7_UNCW3</name>
<evidence type="ECO:0000256" key="3">
    <source>
        <dbReference type="ARBA" id="ARBA00022692"/>
    </source>
</evidence>
<evidence type="ECO:0000256" key="5">
    <source>
        <dbReference type="ARBA" id="ARBA00023136"/>
    </source>
</evidence>
<organism evidence="8">
    <name type="scientific">candidate division WOR-3 bacterium</name>
    <dbReference type="NCBI Taxonomy" id="2052148"/>
    <lineage>
        <taxon>Bacteria</taxon>
        <taxon>Bacteria division WOR-3</taxon>
    </lineage>
</organism>
<feature type="transmembrane region" description="Helical" evidence="6">
    <location>
        <begin position="167"/>
        <end position="183"/>
    </location>
</feature>
<dbReference type="PANTHER" id="PTHR30619:SF1">
    <property type="entry name" value="RECOMBINATION PROTEIN 2"/>
    <property type="match status" value="1"/>
</dbReference>
<dbReference type="Pfam" id="PF03772">
    <property type="entry name" value="Competence"/>
    <property type="match status" value="1"/>
</dbReference>
<evidence type="ECO:0000256" key="4">
    <source>
        <dbReference type="ARBA" id="ARBA00022989"/>
    </source>
</evidence>
<dbReference type="NCBIfam" id="TIGR00360">
    <property type="entry name" value="ComEC_N-term"/>
    <property type="match status" value="1"/>
</dbReference>
<dbReference type="AlphaFoldDB" id="A0A7V0Z5W7"/>
<keyword evidence="4 6" id="KW-1133">Transmembrane helix</keyword>
<feature type="transmembrane region" description="Helical" evidence="6">
    <location>
        <begin position="213"/>
        <end position="232"/>
    </location>
</feature>
<evidence type="ECO:0000256" key="1">
    <source>
        <dbReference type="ARBA" id="ARBA00004651"/>
    </source>
</evidence>
<comment type="subcellular location">
    <subcellularLocation>
        <location evidence="1">Cell membrane</location>
        <topology evidence="1">Multi-pass membrane protein</topology>
    </subcellularLocation>
</comment>
<evidence type="ECO:0000313" key="8">
    <source>
        <dbReference type="EMBL" id="HDY59246.1"/>
    </source>
</evidence>
<feature type="transmembrane region" description="Helical" evidence="6">
    <location>
        <begin position="356"/>
        <end position="376"/>
    </location>
</feature>
<accession>A0A7V0Z5W7</accession>
<dbReference type="PANTHER" id="PTHR30619">
    <property type="entry name" value="DNA INTERNALIZATION/COMPETENCE PROTEIN COMEC/REC2"/>
    <property type="match status" value="1"/>
</dbReference>
<feature type="transmembrane region" description="Helical" evidence="6">
    <location>
        <begin position="269"/>
        <end position="291"/>
    </location>
</feature>
<keyword evidence="2" id="KW-1003">Cell membrane</keyword>
<evidence type="ECO:0000256" key="2">
    <source>
        <dbReference type="ARBA" id="ARBA00022475"/>
    </source>
</evidence>